<organism evidence="2 3">
    <name type="scientific">Fraxinus pennsylvanica</name>
    <dbReference type="NCBI Taxonomy" id="56036"/>
    <lineage>
        <taxon>Eukaryota</taxon>
        <taxon>Viridiplantae</taxon>
        <taxon>Streptophyta</taxon>
        <taxon>Embryophyta</taxon>
        <taxon>Tracheophyta</taxon>
        <taxon>Spermatophyta</taxon>
        <taxon>Magnoliopsida</taxon>
        <taxon>eudicotyledons</taxon>
        <taxon>Gunneridae</taxon>
        <taxon>Pentapetalae</taxon>
        <taxon>asterids</taxon>
        <taxon>lamiids</taxon>
        <taxon>Lamiales</taxon>
        <taxon>Oleaceae</taxon>
        <taxon>Oleeae</taxon>
        <taxon>Fraxinus</taxon>
    </lineage>
</organism>
<dbReference type="AlphaFoldDB" id="A0AAD2A2Y0"/>
<dbReference type="Proteomes" id="UP000834106">
    <property type="component" value="Chromosome 17"/>
</dbReference>
<evidence type="ECO:0000256" key="1">
    <source>
        <dbReference type="SAM" id="Phobius"/>
    </source>
</evidence>
<dbReference type="PANTHER" id="PTHR33133">
    <property type="entry name" value="OS08G0107100 PROTEIN-RELATED"/>
    <property type="match status" value="1"/>
</dbReference>
<evidence type="ECO:0000313" key="3">
    <source>
        <dbReference type="Proteomes" id="UP000834106"/>
    </source>
</evidence>
<reference evidence="2" key="1">
    <citation type="submission" date="2023-05" db="EMBL/GenBank/DDBJ databases">
        <authorList>
            <person name="Huff M."/>
        </authorList>
    </citation>
    <scope>NUCLEOTIDE SEQUENCE</scope>
</reference>
<sequence length="211" mass="24207">MDIEEEKETQFFGVFKESLNTVSSRRKFFGLITLSLILPLSFFYIGHIQISTLLFTDILLNAHILEGSSLYNDISCILSTKWTTFFLFKIGYSIFFINLALLSTSAVVYTIACIYTAKETSLRKFMSSVPKVLKRLMDTFIWNFVILLAYNIIAFLIFSFGVVLFGSYTYTLAIFVIMLVTEYLSGLVTITIIWHLATVISVLDEWPKLRL</sequence>
<keyword evidence="3" id="KW-1185">Reference proteome</keyword>
<dbReference type="PANTHER" id="PTHR33133:SF5">
    <property type="entry name" value="OS08G0107100 PROTEIN"/>
    <property type="match status" value="1"/>
</dbReference>
<keyword evidence="1" id="KW-1133">Transmembrane helix</keyword>
<gene>
    <name evidence="2" type="ORF">FPE_LOCUS27945</name>
</gene>
<protein>
    <submittedName>
        <fullName evidence="2">Uncharacterized protein</fullName>
    </submittedName>
</protein>
<dbReference type="EMBL" id="OU503052">
    <property type="protein sequence ID" value="CAI9780515.1"/>
    <property type="molecule type" value="Genomic_DNA"/>
</dbReference>
<feature type="transmembrane region" description="Helical" evidence="1">
    <location>
        <begin position="90"/>
        <end position="117"/>
    </location>
</feature>
<proteinExistence type="predicted"/>
<feature type="transmembrane region" description="Helical" evidence="1">
    <location>
        <begin position="28"/>
        <end position="50"/>
    </location>
</feature>
<keyword evidence="1" id="KW-0472">Membrane</keyword>
<name>A0AAD2A2Y0_9LAMI</name>
<accession>A0AAD2A2Y0</accession>
<feature type="transmembrane region" description="Helical" evidence="1">
    <location>
        <begin position="172"/>
        <end position="203"/>
    </location>
</feature>
<feature type="transmembrane region" description="Helical" evidence="1">
    <location>
        <begin position="140"/>
        <end position="166"/>
    </location>
</feature>
<keyword evidence="1" id="KW-0812">Transmembrane</keyword>
<evidence type="ECO:0000313" key="2">
    <source>
        <dbReference type="EMBL" id="CAI9780515.1"/>
    </source>
</evidence>